<comment type="caution">
    <text evidence="1">The sequence shown here is derived from an EMBL/GenBank/DDBJ whole genome shotgun (WGS) entry which is preliminary data.</text>
</comment>
<evidence type="ECO:0000313" key="1">
    <source>
        <dbReference type="EMBL" id="EYC22328.1"/>
    </source>
</evidence>
<protein>
    <submittedName>
        <fullName evidence="1">Uncharacterized protein</fullName>
    </submittedName>
</protein>
<dbReference type="AlphaFoldDB" id="A0A016V6G3"/>
<sequence>MSRGAGKPHKHCICNTNMCNGLVKPVERYHLSITRDGTLRSRSLVLRYVLLPYDYYRRPRFAISILLPYLLGSHHGAFSML</sequence>
<dbReference type="OrthoDB" id="5773656at2759"/>
<accession>A0A016V6G3</accession>
<evidence type="ECO:0000313" key="2">
    <source>
        <dbReference type="Proteomes" id="UP000024635"/>
    </source>
</evidence>
<dbReference type="EMBL" id="JARK01001353">
    <property type="protein sequence ID" value="EYC22328.1"/>
    <property type="molecule type" value="Genomic_DNA"/>
</dbReference>
<name>A0A016V6G3_9BILA</name>
<dbReference type="Proteomes" id="UP000024635">
    <property type="component" value="Unassembled WGS sequence"/>
</dbReference>
<gene>
    <name evidence="1" type="primary">Acey_s0017.g3288</name>
    <name evidence="1" type="ORF">Y032_0017g3288</name>
</gene>
<organism evidence="1 2">
    <name type="scientific">Ancylostoma ceylanicum</name>
    <dbReference type="NCBI Taxonomy" id="53326"/>
    <lineage>
        <taxon>Eukaryota</taxon>
        <taxon>Metazoa</taxon>
        <taxon>Ecdysozoa</taxon>
        <taxon>Nematoda</taxon>
        <taxon>Chromadorea</taxon>
        <taxon>Rhabditida</taxon>
        <taxon>Rhabditina</taxon>
        <taxon>Rhabditomorpha</taxon>
        <taxon>Strongyloidea</taxon>
        <taxon>Ancylostomatidae</taxon>
        <taxon>Ancylostomatinae</taxon>
        <taxon>Ancylostoma</taxon>
    </lineage>
</organism>
<reference evidence="2" key="1">
    <citation type="journal article" date="2015" name="Nat. Genet.">
        <title>The genome and transcriptome of the zoonotic hookworm Ancylostoma ceylanicum identify infection-specific gene families.</title>
        <authorList>
            <person name="Schwarz E.M."/>
            <person name="Hu Y."/>
            <person name="Antoshechkin I."/>
            <person name="Miller M.M."/>
            <person name="Sternberg P.W."/>
            <person name="Aroian R.V."/>
        </authorList>
    </citation>
    <scope>NUCLEOTIDE SEQUENCE</scope>
    <source>
        <strain evidence="2">HY135</strain>
    </source>
</reference>
<keyword evidence="2" id="KW-1185">Reference proteome</keyword>
<proteinExistence type="predicted"/>